<accession>A0A0F9UC63</accession>
<proteinExistence type="predicted"/>
<keyword evidence="1" id="KW-0812">Transmembrane</keyword>
<keyword evidence="1" id="KW-1133">Transmembrane helix</keyword>
<feature type="transmembrane region" description="Helical" evidence="1">
    <location>
        <begin position="49"/>
        <end position="70"/>
    </location>
</feature>
<sequence>MSYWEKNKRRLLPKIKDWSDPHNEIRHSNNVRAMTYNEWLYLHPSAYQLIYYGMDCIGMVIFGLTSLFLYKINSSFSALFCLVFVVAFLWDLIRKIRTRDQIKDLTLYDMFMRDYNGPK</sequence>
<protein>
    <submittedName>
        <fullName evidence="2">Uncharacterized protein</fullName>
    </submittedName>
</protein>
<keyword evidence="1" id="KW-0472">Membrane</keyword>
<feature type="transmembrane region" description="Helical" evidence="1">
    <location>
        <begin position="76"/>
        <end position="93"/>
    </location>
</feature>
<comment type="caution">
    <text evidence="2">The sequence shown here is derived from an EMBL/GenBank/DDBJ whole genome shotgun (WGS) entry which is preliminary data.</text>
</comment>
<gene>
    <name evidence="2" type="ORF">LCGC14_0548270</name>
</gene>
<reference evidence="2" key="1">
    <citation type="journal article" date="2015" name="Nature">
        <title>Complex archaea that bridge the gap between prokaryotes and eukaryotes.</title>
        <authorList>
            <person name="Spang A."/>
            <person name="Saw J.H."/>
            <person name="Jorgensen S.L."/>
            <person name="Zaremba-Niedzwiedzka K."/>
            <person name="Martijn J."/>
            <person name="Lind A.E."/>
            <person name="van Eijk R."/>
            <person name="Schleper C."/>
            <person name="Guy L."/>
            <person name="Ettema T.J."/>
        </authorList>
    </citation>
    <scope>NUCLEOTIDE SEQUENCE</scope>
</reference>
<organism evidence="2">
    <name type="scientific">marine sediment metagenome</name>
    <dbReference type="NCBI Taxonomy" id="412755"/>
    <lineage>
        <taxon>unclassified sequences</taxon>
        <taxon>metagenomes</taxon>
        <taxon>ecological metagenomes</taxon>
    </lineage>
</organism>
<evidence type="ECO:0000313" key="2">
    <source>
        <dbReference type="EMBL" id="KKN58821.1"/>
    </source>
</evidence>
<evidence type="ECO:0000256" key="1">
    <source>
        <dbReference type="SAM" id="Phobius"/>
    </source>
</evidence>
<name>A0A0F9UC63_9ZZZZ</name>
<dbReference type="AlphaFoldDB" id="A0A0F9UC63"/>
<dbReference type="EMBL" id="LAZR01000747">
    <property type="protein sequence ID" value="KKN58821.1"/>
    <property type="molecule type" value="Genomic_DNA"/>
</dbReference>